<reference evidence="2" key="1">
    <citation type="journal article" date="2019" name="MBio">
        <title>Virus Genomes from Deep Sea Sediments Expand the Ocean Megavirome and Support Independent Origins of Viral Gigantism.</title>
        <authorList>
            <person name="Backstrom D."/>
            <person name="Yutin N."/>
            <person name="Jorgensen S.L."/>
            <person name="Dharamshi J."/>
            <person name="Homa F."/>
            <person name="Zaremba-Niedwiedzka K."/>
            <person name="Spang A."/>
            <person name="Wolf Y.I."/>
            <person name="Koonin E.V."/>
            <person name="Ettema T.J."/>
        </authorList>
    </citation>
    <scope>NUCLEOTIDE SEQUENCE</scope>
</reference>
<dbReference type="InterPro" id="IPR009044">
    <property type="entry name" value="ssDNA-bd_transcriptional_reg"/>
</dbReference>
<proteinExistence type="predicted"/>
<dbReference type="Gene3D" id="2.30.31.10">
    <property type="entry name" value="Transcriptional Coactivator Pc4, Chain A"/>
    <property type="match status" value="1"/>
</dbReference>
<dbReference type="InterPro" id="IPR003173">
    <property type="entry name" value="PC4_C"/>
</dbReference>
<protein>
    <submittedName>
        <fullName evidence="2">Transcriptional coactivator p15</fullName>
    </submittedName>
</protein>
<organism evidence="2">
    <name type="scientific">Pithovirus LCPAC104</name>
    <dbReference type="NCBI Taxonomy" id="2506589"/>
    <lineage>
        <taxon>Viruses</taxon>
        <taxon>Pithoviruses</taxon>
    </lineage>
</organism>
<accession>A0A481Z587</accession>
<dbReference type="EMBL" id="MK500494">
    <property type="protein sequence ID" value="QBK90592.1"/>
    <property type="molecule type" value="Genomic_DNA"/>
</dbReference>
<feature type="domain" description="Transcriptional coactivator p15 (PC4) C-terminal" evidence="1">
    <location>
        <begin position="28"/>
        <end position="75"/>
    </location>
</feature>
<gene>
    <name evidence="2" type="ORF">LCPAC104_00880</name>
</gene>
<evidence type="ECO:0000313" key="2">
    <source>
        <dbReference type="EMBL" id="QBK90592.1"/>
    </source>
</evidence>
<dbReference type="Pfam" id="PF02229">
    <property type="entry name" value="PC4"/>
    <property type="match status" value="1"/>
</dbReference>
<dbReference type="GO" id="GO:0006355">
    <property type="term" value="P:regulation of DNA-templated transcription"/>
    <property type="evidence" value="ECO:0007669"/>
    <property type="project" value="InterPro"/>
</dbReference>
<evidence type="ECO:0000259" key="1">
    <source>
        <dbReference type="Pfam" id="PF02229"/>
    </source>
</evidence>
<sequence length="84" mass="9483">MNLKTMDATMSTTNSKQNFGTIIITDNTRIEIKLIKFREETGLDIRTFVTGAKYSGPTKTGIRIPLNKLDDFKKIISSVETNKK</sequence>
<dbReference type="GO" id="GO:0003677">
    <property type="term" value="F:DNA binding"/>
    <property type="evidence" value="ECO:0007669"/>
    <property type="project" value="InterPro"/>
</dbReference>
<name>A0A481Z587_9VIRU</name>